<dbReference type="Pfam" id="PF02771">
    <property type="entry name" value="Acyl-CoA_dh_N"/>
    <property type="match status" value="1"/>
</dbReference>
<dbReference type="GO" id="GO:0005737">
    <property type="term" value="C:cytoplasm"/>
    <property type="evidence" value="ECO:0007669"/>
    <property type="project" value="TreeGrafter"/>
</dbReference>
<dbReference type="InterPro" id="IPR050741">
    <property type="entry name" value="Acyl-CoA_dehydrogenase"/>
</dbReference>
<evidence type="ECO:0000259" key="8">
    <source>
        <dbReference type="Pfam" id="PF00441"/>
    </source>
</evidence>
<keyword evidence="5 7" id="KW-0274">FAD</keyword>
<comment type="cofactor">
    <cofactor evidence="1 7">
        <name>FAD</name>
        <dbReference type="ChEBI" id="CHEBI:57692"/>
    </cofactor>
</comment>
<dbReference type="EMBL" id="OBDO01000009">
    <property type="protein sequence ID" value="SNX98098.1"/>
    <property type="molecule type" value="Genomic_DNA"/>
</dbReference>
<comment type="subunit">
    <text evidence="3">Homodimer.</text>
</comment>
<reference evidence="11 12" key="1">
    <citation type="submission" date="2017-09" db="EMBL/GenBank/DDBJ databases">
        <authorList>
            <person name="Ehlers B."/>
            <person name="Leendertz F.H."/>
        </authorList>
    </citation>
    <scope>NUCLEOTIDE SEQUENCE [LARGE SCALE GENOMIC DNA]</scope>
    <source>
        <strain evidence="11 12">DSM 46844</strain>
    </source>
</reference>
<dbReference type="AlphaFoldDB" id="A0A285EG48"/>
<dbReference type="InterPro" id="IPR009100">
    <property type="entry name" value="AcylCoA_DH/oxidase_NM_dom_sf"/>
</dbReference>
<comment type="similarity">
    <text evidence="2 7">Belongs to the acyl-CoA dehydrogenase family.</text>
</comment>
<dbReference type="InterPro" id="IPR013786">
    <property type="entry name" value="AcylCoA_DH/ox_N"/>
</dbReference>
<dbReference type="InterPro" id="IPR009075">
    <property type="entry name" value="AcylCo_DH/oxidase_C"/>
</dbReference>
<feature type="domain" description="Acyl-CoA oxidase/dehydrogenase middle" evidence="9">
    <location>
        <begin position="128"/>
        <end position="228"/>
    </location>
</feature>
<dbReference type="GO" id="GO:0003995">
    <property type="term" value="F:acyl-CoA dehydrogenase activity"/>
    <property type="evidence" value="ECO:0007669"/>
    <property type="project" value="TreeGrafter"/>
</dbReference>
<dbReference type="FunFam" id="2.40.110.10:FF:000002">
    <property type="entry name" value="Acyl-CoA dehydrogenase fadE12"/>
    <property type="match status" value="1"/>
</dbReference>
<evidence type="ECO:0000256" key="6">
    <source>
        <dbReference type="ARBA" id="ARBA00023002"/>
    </source>
</evidence>
<gene>
    <name evidence="11" type="ORF">SAMN06893097_109178</name>
</gene>
<keyword evidence="4 7" id="KW-0285">Flavoprotein</keyword>
<evidence type="ECO:0000256" key="3">
    <source>
        <dbReference type="ARBA" id="ARBA00011738"/>
    </source>
</evidence>
<feature type="domain" description="Acyl-CoA dehydrogenase/oxidase C-terminal" evidence="8">
    <location>
        <begin position="243"/>
        <end position="391"/>
    </location>
</feature>
<dbReference type="InterPro" id="IPR036250">
    <property type="entry name" value="AcylCo_DH-like_C"/>
</dbReference>
<accession>A0A285EG48</accession>
<proteinExistence type="inferred from homology"/>
<dbReference type="InterPro" id="IPR037069">
    <property type="entry name" value="AcylCoA_DH/ox_N_sf"/>
</dbReference>
<feature type="domain" description="Acyl-CoA dehydrogenase/oxidase N-terminal" evidence="10">
    <location>
        <begin position="16"/>
        <end position="123"/>
    </location>
</feature>
<keyword evidence="6 7" id="KW-0560">Oxidoreductase</keyword>
<dbReference type="PANTHER" id="PTHR48083">
    <property type="entry name" value="MEDIUM-CHAIN SPECIFIC ACYL-COA DEHYDROGENASE, MITOCHONDRIAL-RELATED"/>
    <property type="match status" value="1"/>
</dbReference>
<evidence type="ECO:0000259" key="9">
    <source>
        <dbReference type="Pfam" id="PF02770"/>
    </source>
</evidence>
<dbReference type="Pfam" id="PF00441">
    <property type="entry name" value="Acyl-CoA_dh_1"/>
    <property type="match status" value="1"/>
</dbReference>
<evidence type="ECO:0000256" key="4">
    <source>
        <dbReference type="ARBA" id="ARBA00022630"/>
    </source>
</evidence>
<dbReference type="Gene3D" id="1.10.540.10">
    <property type="entry name" value="Acyl-CoA dehydrogenase/oxidase, N-terminal domain"/>
    <property type="match status" value="1"/>
</dbReference>
<evidence type="ECO:0000313" key="11">
    <source>
        <dbReference type="EMBL" id="SNX98098.1"/>
    </source>
</evidence>
<evidence type="ECO:0000256" key="5">
    <source>
        <dbReference type="ARBA" id="ARBA00022827"/>
    </source>
</evidence>
<dbReference type="RefSeq" id="WP_097208028.1">
    <property type="nucleotide sequence ID" value="NZ_JACHXB010000001.1"/>
</dbReference>
<dbReference type="GO" id="GO:0050660">
    <property type="term" value="F:flavin adenine dinucleotide binding"/>
    <property type="evidence" value="ECO:0007669"/>
    <property type="project" value="InterPro"/>
</dbReference>
<organism evidence="11 12">
    <name type="scientific">Geodermatophilus sabuli</name>
    <dbReference type="NCBI Taxonomy" id="1564158"/>
    <lineage>
        <taxon>Bacteria</taxon>
        <taxon>Bacillati</taxon>
        <taxon>Actinomycetota</taxon>
        <taxon>Actinomycetes</taxon>
        <taxon>Geodermatophilales</taxon>
        <taxon>Geodermatophilaceae</taxon>
        <taxon>Geodermatophilus</taxon>
    </lineage>
</organism>
<evidence type="ECO:0000313" key="12">
    <source>
        <dbReference type="Proteomes" id="UP000219514"/>
    </source>
</evidence>
<dbReference type="SUPFAM" id="SSF47203">
    <property type="entry name" value="Acyl-CoA dehydrogenase C-terminal domain-like"/>
    <property type="match status" value="1"/>
</dbReference>
<dbReference type="SUPFAM" id="SSF56645">
    <property type="entry name" value="Acyl-CoA dehydrogenase NM domain-like"/>
    <property type="match status" value="1"/>
</dbReference>
<dbReference type="Gene3D" id="1.20.140.10">
    <property type="entry name" value="Butyryl-CoA Dehydrogenase, subunit A, domain 3"/>
    <property type="match status" value="1"/>
</dbReference>
<dbReference type="PANTHER" id="PTHR48083:SF13">
    <property type="entry name" value="ACYL-COA DEHYDROGENASE FAMILY MEMBER 11"/>
    <property type="match status" value="1"/>
</dbReference>
<dbReference type="GO" id="GO:0033539">
    <property type="term" value="P:fatty acid beta-oxidation using acyl-CoA dehydrogenase"/>
    <property type="evidence" value="ECO:0007669"/>
    <property type="project" value="TreeGrafter"/>
</dbReference>
<keyword evidence="12" id="KW-1185">Reference proteome</keyword>
<dbReference type="Pfam" id="PF02770">
    <property type="entry name" value="Acyl-CoA_dh_M"/>
    <property type="match status" value="1"/>
</dbReference>
<evidence type="ECO:0000256" key="7">
    <source>
        <dbReference type="RuleBase" id="RU362125"/>
    </source>
</evidence>
<dbReference type="InterPro" id="IPR046373">
    <property type="entry name" value="Acyl-CoA_Oxase/DH_mid-dom_sf"/>
</dbReference>
<evidence type="ECO:0000259" key="10">
    <source>
        <dbReference type="Pfam" id="PF02771"/>
    </source>
</evidence>
<evidence type="ECO:0000256" key="1">
    <source>
        <dbReference type="ARBA" id="ARBA00001974"/>
    </source>
</evidence>
<evidence type="ECO:0000256" key="2">
    <source>
        <dbReference type="ARBA" id="ARBA00009347"/>
    </source>
</evidence>
<dbReference type="InterPro" id="IPR006091">
    <property type="entry name" value="Acyl-CoA_Oxase/DH_mid-dom"/>
</dbReference>
<dbReference type="OrthoDB" id="8876745at2"/>
<protein>
    <submittedName>
        <fullName evidence="11">Acyl-CoA dehydrogenase</fullName>
    </submittedName>
</protein>
<dbReference type="Gene3D" id="2.40.110.10">
    <property type="entry name" value="Butyryl-CoA Dehydrogenase, subunit A, domain 2"/>
    <property type="match status" value="1"/>
</dbReference>
<sequence>MAWDFSTEPDFAAKLDWAREFVRTEIYPLETLDLDHHQFRRLAAPLQEQVKEQQLWAAHLDPALGGQGYGQLHLGLLHEILGTTELAPYVFGCQAPDSGNAELLALAGTEEQKQQWMHPLLDGRLLSAFSMTEQGTGSDPRQFTSNARLVDGEWVLNGRKWFVGNAGRADFHIVMAVTEPDAPPHQRMSMLIVPRSTPGIGIRELGLMNDTDGRHPVWSHCEVTYDDVRVPAENLLGERGQAFTLAQKRLGPGRIHHCMRWVGVCRRAFDMLCERAVSIDVHGSLLSEKQTVQNWVADSKAAIEAARLLTLQAAWKIDQVGASAARTEIAMIKYHGATVLHDVIDRAIQVHGSLGFSTDMPLEQMYRWARAARIYDGPDEVHRVTVARRVLRDYTPRAVPTEHVPTRRAEALARFRDHLEVAVAAQ</sequence>
<dbReference type="Proteomes" id="UP000219514">
    <property type="component" value="Unassembled WGS sequence"/>
</dbReference>
<name>A0A285EG48_9ACTN</name>